<evidence type="ECO:0000256" key="1">
    <source>
        <dbReference type="SAM" id="SignalP"/>
    </source>
</evidence>
<dbReference type="PANTHER" id="PTHR38593">
    <property type="entry name" value="BLR2558 PROTEIN"/>
    <property type="match status" value="1"/>
</dbReference>
<keyword evidence="1" id="KW-0732">Signal</keyword>
<evidence type="ECO:0000259" key="2">
    <source>
        <dbReference type="Pfam" id="PF13628"/>
    </source>
</evidence>
<organism evidence="3 4">
    <name type="scientific">Deinococcus carri</name>
    <dbReference type="NCBI Taxonomy" id="1211323"/>
    <lineage>
        <taxon>Bacteria</taxon>
        <taxon>Thermotogati</taxon>
        <taxon>Deinococcota</taxon>
        <taxon>Deinococci</taxon>
        <taxon>Deinococcales</taxon>
        <taxon>Deinococcaceae</taxon>
        <taxon>Deinococcus</taxon>
    </lineage>
</organism>
<evidence type="ECO:0000313" key="3">
    <source>
        <dbReference type="EMBL" id="GAA5514108.1"/>
    </source>
</evidence>
<dbReference type="PANTHER" id="PTHR38593:SF1">
    <property type="entry name" value="BLR2558 PROTEIN"/>
    <property type="match status" value="1"/>
</dbReference>
<dbReference type="Gene3D" id="1.20.1260.10">
    <property type="match status" value="1"/>
</dbReference>
<feature type="domain" description="DUF4142" evidence="2">
    <location>
        <begin position="41"/>
        <end position="176"/>
    </location>
</feature>
<accession>A0ABP9W9U4</accession>
<gene>
    <name evidence="3" type="ORF">Dcar01_02860</name>
</gene>
<dbReference type="Pfam" id="PF13628">
    <property type="entry name" value="DUF4142"/>
    <property type="match status" value="1"/>
</dbReference>
<dbReference type="InterPro" id="IPR025419">
    <property type="entry name" value="DUF4142"/>
</dbReference>
<proteinExistence type="predicted"/>
<feature type="signal peptide" evidence="1">
    <location>
        <begin position="1"/>
        <end position="21"/>
    </location>
</feature>
<dbReference type="InterPro" id="IPR012347">
    <property type="entry name" value="Ferritin-like"/>
</dbReference>
<name>A0ABP9W9U4_9DEIO</name>
<dbReference type="Proteomes" id="UP001401887">
    <property type="component" value="Unassembled WGS sequence"/>
</dbReference>
<protein>
    <recommendedName>
        <fullName evidence="2">DUF4142 domain-containing protein</fullName>
    </recommendedName>
</protein>
<feature type="chain" id="PRO_5046377997" description="DUF4142 domain-containing protein" evidence="1">
    <location>
        <begin position="22"/>
        <end position="177"/>
    </location>
</feature>
<dbReference type="EMBL" id="BAABRP010000013">
    <property type="protein sequence ID" value="GAA5514108.1"/>
    <property type="molecule type" value="Genomic_DNA"/>
</dbReference>
<keyword evidence="4" id="KW-1185">Reference proteome</keyword>
<evidence type="ECO:0000313" key="4">
    <source>
        <dbReference type="Proteomes" id="UP001401887"/>
    </source>
</evidence>
<sequence length="177" mass="18996">MQKRLMLPALALALVLPTAQAGGMAGMPMGPVSTAQVSNNTDVLFMEVMTMSNLTEIQTSQLALQKSSNAQVRAFAQMMITAHTQAQAELNNIAAMKGVRLTDKPGADQRLQYNKLSTLSGAAFDAMYKKVQVSGHSMTLELIQTYRSIGKDAQALAYAAKTQPIVAGHLEMAKKLP</sequence>
<reference evidence="3 4" key="1">
    <citation type="submission" date="2024-02" db="EMBL/GenBank/DDBJ databases">
        <title>Deinococcus carri NBRC 110142.</title>
        <authorList>
            <person name="Ichikawa N."/>
            <person name="Katano-Makiyama Y."/>
            <person name="Hidaka K."/>
        </authorList>
    </citation>
    <scope>NUCLEOTIDE SEQUENCE [LARGE SCALE GENOMIC DNA]</scope>
    <source>
        <strain evidence="3 4">NBRC 110142</strain>
    </source>
</reference>
<comment type="caution">
    <text evidence="3">The sequence shown here is derived from an EMBL/GenBank/DDBJ whole genome shotgun (WGS) entry which is preliminary data.</text>
</comment>
<dbReference type="RefSeq" id="WP_345466408.1">
    <property type="nucleotide sequence ID" value="NZ_BAABRP010000013.1"/>
</dbReference>